<keyword evidence="1" id="KW-0175">Coiled coil</keyword>
<proteinExistence type="predicted"/>
<protein>
    <submittedName>
        <fullName evidence="3">Uncharacterized protein</fullName>
    </submittedName>
</protein>
<feature type="coiled-coil region" evidence="1">
    <location>
        <begin position="123"/>
        <end position="213"/>
    </location>
</feature>
<feature type="compositionally biased region" description="Low complexity" evidence="2">
    <location>
        <begin position="12"/>
        <end position="27"/>
    </location>
</feature>
<evidence type="ECO:0000256" key="1">
    <source>
        <dbReference type="SAM" id="Coils"/>
    </source>
</evidence>
<comment type="caution">
    <text evidence="3">The sequence shown here is derived from an EMBL/GenBank/DDBJ whole genome shotgun (WGS) entry which is preliminary data.</text>
</comment>
<evidence type="ECO:0000256" key="2">
    <source>
        <dbReference type="SAM" id="MobiDB-lite"/>
    </source>
</evidence>
<dbReference type="Proteomes" id="UP000717328">
    <property type="component" value="Unassembled WGS sequence"/>
</dbReference>
<gene>
    <name evidence="3" type="ORF">H0H81_009308</name>
</gene>
<dbReference type="OrthoDB" id="3222645at2759"/>
<sequence>MPRVEISTTKVALPASHPLHSLPPSSAKVPWPTRKNAKDAERMAIDKQPSEVHGAISSTSRVNSHAAQSLTNATREPILHQDAEVEDKDAGKLRARIRLKESEETKMEPAGSQPAQADFDAFCISVQQKLLFLEDKLRQTEAQHGSMTKELDILRQAEARYGDTLQELDTVKEELRWERGQHKRTLRELGSIKDALRREEAEHERTRASLKERAAELHSANLFLNQGDLMSVADIITMVNALNAEILQGAAVLADSLDYGHRRATLTPEAIAETKAWVGEDLAQALLVHVDEFDPTVVQLALQVCLVHICKWIIETWTFTNDAAFEKIYQKIYRKGE</sequence>
<name>A0A9P7FRN7_9AGAR</name>
<organism evidence="3 4">
    <name type="scientific">Sphagnurus paluster</name>
    <dbReference type="NCBI Taxonomy" id="117069"/>
    <lineage>
        <taxon>Eukaryota</taxon>
        <taxon>Fungi</taxon>
        <taxon>Dikarya</taxon>
        <taxon>Basidiomycota</taxon>
        <taxon>Agaricomycotina</taxon>
        <taxon>Agaricomycetes</taxon>
        <taxon>Agaricomycetidae</taxon>
        <taxon>Agaricales</taxon>
        <taxon>Tricholomatineae</taxon>
        <taxon>Lyophyllaceae</taxon>
        <taxon>Sphagnurus</taxon>
    </lineage>
</organism>
<reference evidence="3" key="1">
    <citation type="submission" date="2021-02" db="EMBL/GenBank/DDBJ databases">
        <authorList>
            <person name="Nieuwenhuis M."/>
            <person name="Van De Peppel L.J.J."/>
        </authorList>
    </citation>
    <scope>NUCLEOTIDE SEQUENCE</scope>
    <source>
        <strain evidence="3">D49</strain>
    </source>
</reference>
<accession>A0A9P7FRN7</accession>
<feature type="compositionally biased region" description="Polar residues" evidence="2">
    <location>
        <begin position="1"/>
        <end position="10"/>
    </location>
</feature>
<dbReference type="AlphaFoldDB" id="A0A9P7FRN7"/>
<evidence type="ECO:0000313" key="3">
    <source>
        <dbReference type="EMBL" id="KAG5636035.1"/>
    </source>
</evidence>
<keyword evidence="4" id="KW-1185">Reference proteome</keyword>
<dbReference type="EMBL" id="JABCKI010005984">
    <property type="protein sequence ID" value="KAG5636035.1"/>
    <property type="molecule type" value="Genomic_DNA"/>
</dbReference>
<evidence type="ECO:0000313" key="4">
    <source>
        <dbReference type="Proteomes" id="UP000717328"/>
    </source>
</evidence>
<reference evidence="3" key="2">
    <citation type="submission" date="2021-10" db="EMBL/GenBank/DDBJ databases">
        <title>Phylogenomics reveals ancestral predisposition of the termite-cultivated fungus Termitomyces towards a domesticated lifestyle.</title>
        <authorList>
            <person name="Auxier B."/>
            <person name="Grum-Grzhimaylo A."/>
            <person name="Cardenas M.E."/>
            <person name="Lodge J.D."/>
            <person name="Laessoe T."/>
            <person name="Pedersen O."/>
            <person name="Smith M.E."/>
            <person name="Kuyper T.W."/>
            <person name="Franco-Molano E.A."/>
            <person name="Baroni T.J."/>
            <person name="Aanen D.K."/>
        </authorList>
    </citation>
    <scope>NUCLEOTIDE SEQUENCE</scope>
    <source>
        <strain evidence="3">D49</strain>
    </source>
</reference>
<feature type="region of interest" description="Disordered" evidence="2">
    <location>
        <begin position="1"/>
        <end position="40"/>
    </location>
</feature>